<evidence type="ECO:0000313" key="3">
    <source>
        <dbReference type="Proteomes" id="UP000663889"/>
    </source>
</evidence>
<evidence type="ECO:0000256" key="1">
    <source>
        <dbReference type="SAM" id="MobiDB-lite"/>
    </source>
</evidence>
<comment type="caution">
    <text evidence="2">The sequence shown here is derived from an EMBL/GenBank/DDBJ whole genome shotgun (WGS) entry which is preliminary data.</text>
</comment>
<organism evidence="2 3">
    <name type="scientific">Rotaria sordida</name>
    <dbReference type="NCBI Taxonomy" id="392033"/>
    <lineage>
        <taxon>Eukaryota</taxon>
        <taxon>Metazoa</taxon>
        <taxon>Spiralia</taxon>
        <taxon>Gnathifera</taxon>
        <taxon>Rotifera</taxon>
        <taxon>Eurotatoria</taxon>
        <taxon>Bdelloidea</taxon>
        <taxon>Philodinida</taxon>
        <taxon>Philodinidae</taxon>
        <taxon>Rotaria</taxon>
    </lineage>
</organism>
<feature type="region of interest" description="Disordered" evidence="1">
    <location>
        <begin position="159"/>
        <end position="181"/>
    </location>
</feature>
<accession>A0A814M2G6</accession>
<dbReference type="EMBL" id="CAJNOU010000714">
    <property type="protein sequence ID" value="CAF1071761.1"/>
    <property type="molecule type" value="Genomic_DNA"/>
</dbReference>
<evidence type="ECO:0000313" key="2">
    <source>
        <dbReference type="EMBL" id="CAF1071761.1"/>
    </source>
</evidence>
<protein>
    <submittedName>
        <fullName evidence="2">Uncharacterized protein</fullName>
    </submittedName>
</protein>
<name>A0A814M2G6_9BILA</name>
<dbReference type="Proteomes" id="UP000663889">
    <property type="component" value="Unassembled WGS sequence"/>
</dbReference>
<sequence length="181" mass="20222">MIIIFRIPSSTDATVLFFHKKLEKNSRFHSPQQQGSAAPLPGTVWTHFQCDPKISPFIGVGFGCYCPGAWCSNNAACCSQIKLQTKQRRTSIKDNPSLTQFGTISQSYPISQSGLMSQHAYGLSQQDFSQSDAYDVYQTSQNEHHQLLSQDSTYADPSVFMNSQSLTNPNRHGTINRTDYT</sequence>
<dbReference type="AlphaFoldDB" id="A0A814M2G6"/>
<reference evidence="2" key="1">
    <citation type="submission" date="2021-02" db="EMBL/GenBank/DDBJ databases">
        <authorList>
            <person name="Nowell W R."/>
        </authorList>
    </citation>
    <scope>NUCLEOTIDE SEQUENCE</scope>
</reference>
<proteinExistence type="predicted"/>
<gene>
    <name evidence="2" type="ORF">SEV965_LOCUS14393</name>
</gene>